<feature type="repeat" description="ANK" evidence="3">
    <location>
        <begin position="107"/>
        <end position="139"/>
    </location>
</feature>
<dbReference type="EMBL" id="LK052895">
    <property type="protein sequence ID" value="CDR42829.1"/>
    <property type="molecule type" value="Genomic_DNA"/>
</dbReference>
<feature type="compositionally biased region" description="Low complexity" evidence="4">
    <location>
        <begin position="247"/>
        <end position="259"/>
    </location>
</feature>
<evidence type="ECO:0000256" key="3">
    <source>
        <dbReference type="PROSITE-ProRule" id="PRU00023"/>
    </source>
</evidence>
<gene>
    <name evidence="5" type="ORF">CYFA0S_10e02784g</name>
</gene>
<evidence type="ECO:0000256" key="1">
    <source>
        <dbReference type="ARBA" id="ARBA00022737"/>
    </source>
</evidence>
<reference evidence="5" key="1">
    <citation type="journal article" date="2014" name="Genome Announc.">
        <title>Genome sequence of the yeast Cyberlindnera fabianii (Hansenula fabianii).</title>
        <authorList>
            <person name="Freel K.C."/>
            <person name="Sarilar V."/>
            <person name="Neuveglise C."/>
            <person name="Devillers H."/>
            <person name="Friedrich A."/>
            <person name="Schacherer J."/>
        </authorList>
    </citation>
    <scope>NUCLEOTIDE SEQUENCE</scope>
    <source>
        <strain evidence="5">YJS4271</strain>
    </source>
</reference>
<feature type="repeat" description="ANK" evidence="3">
    <location>
        <begin position="140"/>
        <end position="172"/>
    </location>
</feature>
<dbReference type="Gene3D" id="1.25.40.20">
    <property type="entry name" value="Ankyrin repeat-containing domain"/>
    <property type="match status" value="1"/>
</dbReference>
<protein>
    <submittedName>
        <fullName evidence="5">CYFA0S10e02784g1_1</fullName>
    </submittedName>
</protein>
<sequence length="505" mass="54119">MLEPSQRLRQAVTEGNLLVAKRLLRRYPDMLENVDPSNGWSSLHYAAYNGRYLVCVHLISLGHDKSETLRTFKRNTSVHLSLMNGHEQTTHLLLQHFPTLISEGGENGQTPLHVSCVHDYFKCVDMLLGMNVNINAVDEEGNNALHTAMKYGALKSIRLLIQHNIDTTHKNKNGLTPLDVAASFQVEKHYRSILSDSASNTDAEDSASLNIGSTSLRESTSLQTEPLAPIQPTRTHSNSLPPLPTVTTARRASTASSTTKSPVPRSAISLGFTGSNSNSYIYSPAQSNGSGLNSTMNLSIKPPSMGISSSPVLYSPTGNGLIPSIREEQPQSSHLLNSHSLTSFPSMSSLSSGKNTPTEGRTRASSQAASVGISFTPLHKSRSNSHGSRTHAQASTPQSLTQSINTTLPKPSSNPPGRISPAESSLSLSRSPTGSDGGESIKVQSTGGSAANSSGLMSSFAEGSENLRMKYSEKLENATSDYGKRKAKGSILNIPIASMGRTRRE</sequence>
<dbReference type="InterPro" id="IPR002110">
    <property type="entry name" value="Ankyrin_rpt"/>
</dbReference>
<dbReference type="PROSITE" id="PS50088">
    <property type="entry name" value="ANK_REPEAT"/>
    <property type="match status" value="2"/>
</dbReference>
<feature type="compositionally biased region" description="Low complexity" evidence="4">
    <location>
        <begin position="332"/>
        <end position="352"/>
    </location>
</feature>
<dbReference type="PhylomeDB" id="A0A061B015"/>
<feature type="compositionally biased region" description="Polar residues" evidence="4">
    <location>
        <begin position="215"/>
        <end position="224"/>
    </location>
</feature>
<feature type="region of interest" description="Disordered" evidence="4">
    <location>
        <begin position="215"/>
        <end position="263"/>
    </location>
</feature>
<evidence type="ECO:0000313" key="5">
    <source>
        <dbReference type="EMBL" id="CDR42829.1"/>
    </source>
</evidence>
<keyword evidence="1" id="KW-0677">Repeat</keyword>
<dbReference type="SMART" id="SM00248">
    <property type="entry name" value="ANK"/>
    <property type="match status" value="5"/>
</dbReference>
<dbReference type="Pfam" id="PF12796">
    <property type="entry name" value="Ank_2"/>
    <property type="match status" value="1"/>
</dbReference>
<feature type="compositionally biased region" description="Low complexity" evidence="4">
    <location>
        <begin position="420"/>
        <end position="434"/>
    </location>
</feature>
<dbReference type="PANTHER" id="PTHR24198:SF165">
    <property type="entry name" value="ANKYRIN REPEAT-CONTAINING PROTEIN-RELATED"/>
    <property type="match status" value="1"/>
</dbReference>
<organism evidence="5">
    <name type="scientific">Cyberlindnera fabianii</name>
    <name type="common">Yeast</name>
    <name type="synonym">Hansenula fabianii</name>
    <dbReference type="NCBI Taxonomy" id="36022"/>
    <lineage>
        <taxon>Eukaryota</taxon>
        <taxon>Fungi</taxon>
        <taxon>Dikarya</taxon>
        <taxon>Ascomycota</taxon>
        <taxon>Saccharomycotina</taxon>
        <taxon>Saccharomycetes</taxon>
        <taxon>Phaffomycetales</taxon>
        <taxon>Phaffomycetaceae</taxon>
        <taxon>Cyberlindnera</taxon>
    </lineage>
</organism>
<dbReference type="SUPFAM" id="SSF48403">
    <property type="entry name" value="Ankyrin repeat"/>
    <property type="match status" value="1"/>
</dbReference>
<dbReference type="PANTHER" id="PTHR24198">
    <property type="entry name" value="ANKYRIN REPEAT AND PROTEIN KINASE DOMAIN-CONTAINING PROTEIN"/>
    <property type="match status" value="1"/>
</dbReference>
<feature type="compositionally biased region" description="Polar residues" evidence="4">
    <location>
        <begin position="384"/>
        <end position="411"/>
    </location>
</feature>
<dbReference type="VEuPathDB" id="FungiDB:BON22_3140"/>
<dbReference type="OrthoDB" id="823504at2759"/>
<dbReference type="InterPro" id="IPR036770">
    <property type="entry name" value="Ankyrin_rpt-contain_sf"/>
</dbReference>
<evidence type="ECO:0000256" key="4">
    <source>
        <dbReference type="SAM" id="MobiDB-lite"/>
    </source>
</evidence>
<feature type="compositionally biased region" description="Polar residues" evidence="4">
    <location>
        <begin position="353"/>
        <end position="369"/>
    </location>
</feature>
<dbReference type="PROSITE" id="PS50297">
    <property type="entry name" value="ANK_REP_REGION"/>
    <property type="match status" value="2"/>
</dbReference>
<proteinExistence type="predicted"/>
<dbReference type="AlphaFoldDB" id="A0A061B015"/>
<keyword evidence="2 3" id="KW-0040">ANK repeat</keyword>
<name>A0A061B015_CYBFA</name>
<evidence type="ECO:0000256" key="2">
    <source>
        <dbReference type="ARBA" id="ARBA00023043"/>
    </source>
</evidence>
<feature type="region of interest" description="Disordered" evidence="4">
    <location>
        <begin position="319"/>
        <end position="457"/>
    </location>
</feature>
<feature type="compositionally biased region" description="Polar residues" evidence="4">
    <location>
        <begin position="442"/>
        <end position="457"/>
    </location>
</feature>
<dbReference type="Pfam" id="PF13637">
    <property type="entry name" value="Ank_4"/>
    <property type="match status" value="1"/>
</dbReference>
<accession>A0A061B015</accession>